<keyword evidence="6" id="KW-1185">Reference proteome</keyword>
<organism evidence="5 6">
    <name type="scientific">Abeliophyllum distichum</name>
    <dbReference type="NCBI Taxonomy" id="126358"/>
    <lineage>
        <taxon>Eukaryota</taxon>
        <taxon>Viridiplantae</taxon>
        <taxon>Streptophyta</taxon>
        <taxon>Embryophyta</taxon>
        <taxon>Tracheophyta</taxon>
        <taxon>Spermatophyta</taxon>
        <taxon>Magnoliopsida</taxon>
        <taxon>eudicotyledons</taxon>
        <taxon>Gunneridae</taxon>
        <taxon>Pentapetalae</taxon>
        <taxon>asterids</taxon>
        <taxon>lamiids</taxon>
        <taxon>Lamiales</taxon>
        <taxon>Oleaceae</taxon>
        <taxon>Forsythieae</taxon>
        <taxon>Abeliophyllum</taxon>
    </lineage>
</organism>
<evidence type="ECO:0000313" key="5">
    <source>
        <dbReference type="EMBL" id="KAL2475360.1"/>
    </source>
</evidence>
<evidence type="ECO:0000259" key="4">
    <source>
        <dbReference type="Pfam" id="PF23046"/>
    </source>
</evidence>
<evidence type="ECO:0000256" key="1">
    <source>
        <dbReference type="ARBA" id="ARBA00022679"/>
    </source>
</evidence>
<dbReference type="PANTHER" id="PTHR46116:SF15">
    <property type="entry name" value="(E3-INDEPENDENT) E2 UBIQUITIN-CONJUGATING ENZYME"/>
    <property type="match status" value="1"/>
</dbReference>
<gene>
    <name evidence="5" type="ORF">Adt_36096</name>
</gene>
<dbReference type="PANTHER" id="PTHR46116">
    <property type="entry name" value="(E3-INDEPENDENT) E2 UBIQUITIN-CONJUGATING ENZYME"/>
    <property type="match status" value="1"/>
</dbReference>
<dbReference type="EMBL" id="JBFOLK010000011">
    <property type="protein sequence ID" value="KAL2475360.1"/>
    <property type="molecule type" value="Genomic_DNA"/>
</dbReference>
<keyword evidence="2" id="KW-0833">Ubl conjugation pathway</keyword>
<reference evidence="6" key="1">
    <citation type="submission" date="2024-07" db="EMBL/GenBank/DDBJ databases">
        <title>Two chromosome-level genome assemblies of Korean endemic species Abeliophyllum distichum and Forsythia ovata (Oleaceae).</title>
        <authorList>
            <person name="Jang H."/>
        </authorList>
    </citation>
    <scope>NUCLEOTIDE SEQUENCE [LARGE SCALE GENOMIC DNA]</scope>
</reference>
<dbReference type="GO" id="GO:0016740">
    <property type="term" value="F:transferase activity"/>
    <property type="evidence" value="ECO:0007669"/>
    <property type="project" value="UniProtKB-KW"/>
</dbReference>
<dbReference type="Proteomes" id="UP001604336">
    <property type="component" value="Unassembled WGS sequence"/>
</dbReference>
<keyword evidence="1" id="KW-0808">Transferase</keyword>
<evidence type="ECO:0000313" key="6">
    <source>
        <dbReference type="Proteomes" id="UP001604336"/>
    </source>
</evidence>
<dbReference type="Pfam" id="PF23046">
    <property type="entry name" value="tSH3-B_UBE2O"/>
    <property type="match status" value="1"/>
</dbReference>
<sequence>MGKVINVGLTVDLENIYGRKIDNVSSKNLQTIRSISVGDYVVTGARLGKVEKIVDCITVLLDDGKKCELSTIGLEKIIAISPDVLEDSQYPFYPGQKVQVEPSSVSKSVGWLCGTRKNKKKIQGTVCNVDTGLAYVDWLWRAAIDYVSYVQKWGAVRNVDSKERTVKVKWGKSTAFGEKEIEEIEESDLKANYNGEDQNKYLKSKFLSHIGLVVSFKEGPIEVKWATGATSKIAPYEIYRIDKCDGTTATSMLNDENVQQLNGDIAAHENQPLGQKGKDVLYLNYNNLKDSSSYSLSQVAIGIFTSITSSLLGSLDSFVVGAYKRTSKCGQKLEIPNEEEAFELCNMHTVDQSEDSEIYGRVTSEPTANEVNKGIIFQSGSKLPEHFRRFDIVSDGSDHHFVDGSGTGVLKTPQV</sequence>
<protein>
    <submittedName>
        <fullName evidence="5">Ubiquitin-conjugating enzyme E2 24</fullName>
    </submittedName>
</protein>
<feature type="domain" description="UBE2O-like tandem tSH3-B" evidence="4">
    <location>
        <begin position="37"/>
        <end position="145"/>
    </location>
</feature>
<dbReference type="AlphaFoldDB" id="A0ABD1QGK0"/>
<dbReference type="InterPro" id="IPR057735">
    <property type="entry name" value="UBE2O-like_tSH3-B"/>
</dbReference>
<comment type="caution">
    <text evidence="5">The sequence shown here is derived from an EMBL/GenBank/DDBJ whole genome shotgun (WGS) entry which is preliminary data.</text>
</comment>
<accession>A0ABD1QGK0</accession>
<dbReference type="Pfam" id="PF23044">
    <property type="entry name" value="SH3-C_UBE2O"/>
    <property type="match status" value="1"/>
</dbReference>
<name>A0ABD1QGK0_9LAMI</name>
<feature type="domain" description="UBE2O-like SH3-C" evidence="3">
    <location>
        <begin position="204"/>
        <end position="243"/>
    </location>
</feature>
<evidence type="ECO:0000256" key="2">
    <source>
        <dbReference type="ARBA" id="ARBA00022786"/>
    </source>
</evidence>
<dbReference type="InterPro" id="IPR057734">
    <property type="entry name" value="UBE2O-like_SH3-C"/>
</dbReference>
<evidence type="ECO:0000259" key="3">
    <source>
        <dbReference type="Pfam" id="PF23044"/>
    </source>
</evidence>
<proteinExistence type="predicted"/>